<sequence>MSAAEANNDGIIIPEEPAVAGVDANETNAAENAAPPVPPAAAEAAAGGGGGGLGDNRMMDLSPYFNTLIDTLHRNNDTTQNAAAAGANNNNNNNNAPQLRSMMVSLLWNGAEQIAIAARASFAQQPPPQGGQGAFFAVDTIGGRSDNAFLPPKFAAVYLYAVAQNIVALEEIVLQAGQGVVMDVMDGGISIKQVAEIVSAASIAAIFCNTRDMISKTGILPALAHLIESTGSRLNFQLIAESFGSKTAGGGSSHSLTPFHAELLQICLLAGQYRYAQSFLHSHPVSNMDLDFPHFRLSPTMYLRYHYYAGLVHIGCDDWNSSLDSFYLCLTIPCQAVSAISIAARKKSLLVECILIEAEELDKNSGSDGKKSGRRIAIENKVLDVPGAASQVVARYMAKSSNRVGGGDDDIYGGSVLAALAGGETSEQSSRDRGSSRRRVNRAASNISSDGGDDGGAGGGGRKAKNYSQLGRYHELVSTYISGNANHYATLLTEMTGLLRADGNWGLAKRLEGRLVYRAVRQKASVYSVTRMGALEETLQNVCSSLGSTAGGEIGNRRIEDLLMGMTACDWEDPLVADPFVAKLDHSTNMVSFQDEDPSNHNAANEELEKDLTNRLASCVALAERVRQLDIGLTTTTQYRQHEKKQNMMRKGDIQSLHQGQGVADLGQHAMEISGSDFFNP</sequence>
<keyword evidence="5" id="KW-1185">Reference proteome</keyword>
<feature type="compositionally biased region" description="Low complexity" evidence="2">
    <location>
        <begin position="29"/>
        <end position="45"/>
    </location>
</feature>
<evidence type="ECO:0000259" key="3">
    <source>
        <dbReference type="Pfam" id="PF22788"/>
    </source>
</evidence>
<dbReference type="PANTHER" id="PTHR10758">
    <property type="entry name" value="26S PROTEASOME NON-ATPASE REGULATORY SUBUNIT 3/COP9 SIGNALOSOME COMPLEX SUBUNIT 3"/>
    <property type="match status" value="1"/>
</dbReference>
<reference evidence="4" key="1">
    <citation type="submission" date="2023-06" db="EMBL/GenBank/DDBJ databases">
        <title>Survivors Of The Sea: Transcriptome response of Skeletonema marinoi to long-term dormancy.</title>
        <authorList>
            <person name="Pinder M.I.M."/>
            <person name="Kourtchenko O."/>
            <person name="Robertson E.K."/>
            <person name="Larsson T."/>
            <person name="Maumus F."/>
            <person name="Osuna-Cruz C.M."/>
            <person name="Vancaester E."/>
            <person name="Stenow R."/>
            <person name="Vandepoele K."/>
            <person name="Ploug H."/>
            <person name="Bruchert V."/>
            <person name="Godhe A."/>
            <person name="Topel M."/>
        </authorList>
    </citation>
    <scope>NUCLEOTIDE SEQUENCE</scope>
    <source>
        <strain evidence="4">R05AC</strain>
    </source>
</reference>
<dbReference type="GO" id="GO:0008180">
    <property type="term" value="C:COP9 signalosome"/>
    <property type="evidence" value="ECO:0007669"/>
    <property type="project" value="TreeGrafter"/>
</dbReference>
<dbReference type="AlphaFoldDB" id="A0AAD8Y3E2"/>
<name>A0AAD8Y3E2_9STRA</name>
<dbReference type="InterPro" id="IPR055089">
    <property type="entry name" value="COP9_N"/>
</dbReference>
<evidence type="ECO:0000313" key="4">
    <source>
        <dbReference type="EMBL" id="KAK1738453.1"/>
    </source>
</evidence>
<comment type="caution">
    <text evidence="4">The sequence shown here is derived from an EMBL/GenBank/DDBJ whole genome shotgun (WGS) entry which is preliminary data.</text>
</comment>
<feature type="region of interest" description="Disordered" evidence="2">
    <location>
        <begin position="29"/>
        <end position="49"/>
    </location>
</feature>
<protein>
    <submittedName>
        <fullName evidence="4">COP9 signalosome complex subunit 3</fullName>
    </submittedName>
</protein>
<dbReference type="Pfam" id="PF22788">
    <property type="entry name" value="COP9_hel_rpt"/>
    <property type="match status" value="1"/>
</dbReference>
<dbReference type="Proteomes" id="UP001224775">
    <property type="component" value="Unassembled WGS sequence"/>
</dbReference>
<dbReference type="InterPro" id="IPR050756">
    <property type="entry name" value="CSN3"/>
</dbReference>
<proteinExistence type="predicted"/>
<evidence type="ECO:0000256" key="2">
    <source>
        <dbReference type="SAM" id="MobiDB-lite"/>
    </source>
</evidence>
<keyword evidence="1" id="KW-0963">Cytoplasm</keyword>
<dbReference type="EMBL" id="JATAAI010000021">
    <property type="protein sequence ID" value="KAK1738453.1"/>
    <property type="molecule type" value="Genomic_DNA"/>
</dbReference>
<gene>
    <name evidence="4" type="ORF">QTG54_011122</name>
</gene>
<evidence type="ECO:0000256" key="1">
    <source>
        <dbReference type="ARBA" id="ARBA00022490"/>
    </source>
</evidence>
<dbReference type="GO" id="GO:0006511">
    <property type="term" value="P:ubiquitin-dependent protein catabolic process"/>
    <property type="evidence" value="ECO:0007669"/>
    <property type="project" value="TreeGrafter"/>
</dbReference>
<evidence type="ECO:0000313" key="5">
    <source>
        <dbReference type="Proteomes" id="UP001224775"/>
    </source>
</evidence>
<feature type="domain" description="COP9 signalosome complex subunit 3 N-terminal helical repeats" evidence="3">
    <location>
        <begin position="253"/>
        <end position="355"/>
    </location>
</feature>
<organism evidence="4 5">
    <name type="scientific">Skeletonema marinoi</name>
    <dbReference type="NCBI Taxonomy" id="267567"/>
    <lineage>
        <taxon>Eukaryota</taxon>
        <taxon>Sar</taxon>
        <taxon>Stramenopiles</taxon>
        <taxon>Ochrophyta</taxon>
        <taxon>Bacillariophyta</taxon>
        <taxon>Coscinodiscophyceae</taxon>
        <taxon>Thalassiosirophycidae</taxon>
        <taxon>Thalassiosirales</taxon>
        <taxon>Skeletonemataceae</taxon>
        <taxon>Skeletonema</taxon>
        <taxon>Skeletonema marinoi-dohrnii complex</taxon>
    </lineage>
</organism>
<feature type="region of interest" description="Disordered" evidence="2">
    <location>
        <begin position="423"/>
        <end position="463"/>
    </location>
</feature>
<dbReference type="PANTHER" id="PTHR10758:SF1">
    <property type="entry name" value="COP9 SIGNALOSOME COMPLEX SUBUNIT 3"/>
    <property type="match status" value="1"/>
</dbReference>
<accession>A0AAD8Y3E2</accession>